<protein>
    <recommendedName>
        <fullName evidence="3">MmcQ/YjbR family DNA-binding protein</fullName>
    </recommendedName>
</protein>
<comment type="caution">
    <text evidence="1">The sequence shown here is derived from an EMBL/GenBank/DDBJ whole genome shotgun (WGS) entry which is preliminary data.</text>
</comment>
<keyword evidence="2" id="KW-1185">Reference proteome</keyword>
<dbReference type="InterPro" id="IPR038056">
    <property type="entry name" value="YjbR-like_sf"/>
</dbReference>
<accession>A0A5M3X2Z1</accession>
<gene>
    <name evidence="1" type="ORF">Amac_086430</name>
</gene>
<dbReference type="InterPro" id="IPR058532">
    <property type="entry name" value="YjbR/MT2646/Rv2570-like"/>
</dbReference>
<dbReference type="EMBL" id="BLAE01000068">
    <property type="protein sequence ID" value="GES15046.1"/>
    <property type="molecule type" value="Genomic_DNA"/>
</dbReference>
<dbReference type="AlphaFoldDB" id="A0A5M3X2Z1"/>
<reference evidence="1 2" key="1">
    <citation type="submission" date="2019-10" db="EMBL/GenBank/DDBJ databases">
        <title>Whole genome shotgun sequence of Acrocarpospora macrocephala NBRC 16266.</title>
        <authorList>
            <person name="Ichikawa N."/>
            <person name="Kimura A."/>
            <person name="Kitahashi Y."/>
            <person name="Komaki H."/>
            <person name="Oguchi A."/>
        </authorList>
    </citation>
    <scope>NUCLEOTIDE SEQUENCE [LARGE SCALE GENOMIC DNA]</scope>
    <source>
        <strain evidence="1 2">NBRC 16266</strain>
    </source>
</reference>
<dbReference type="Gene3D" id="3.90.1150.30">
    <property type="match status" value="1"/>
</dbReference>
<evidence type="ECO:0008006" key="3">
    <source>
        <dbReference type="Google" id="ProtNLM"/>
    </source>
</evidence>
<name>A0A5M3X2Z1_9ACTN</name>
<dbReference type="Proteomes" id="UP000331127">
    <property type="component" value="Unassembled WGS sequence"/>
</dbReference>
<proteinExistence type="predicted"/>
<sequence>MVRATPSRRPTSVVDVHRRARSYGYRDETKRGELGAELSVVVVTIPGMVTVELIRAVALGLPRTTEHLIRDRVKFRVGSIVYVAVSPDETSMGFGFPKEERAALIKAEPEKFFMPRPSDERYRWVQAWLGALDEEEARELVIEAWRMCVPKKISALVP</sequence>
<organism evidence="1 2">
    <name type="scientific">Acrocarpospora macrocephala</name>
    <dbReference type="NCBI Taxonomy" id="150177"/>
    <lineage>
        <taxon>Bacteria</taxon>
        <taxon>Bacillati</taxon>
        <taxon>Actinomycetota</taxon>
        <taxon>Actinomycetes</taxon>
        <taxon>Streptosporangiales</taxon>
        <taxon>Streptosporangiaceae</taxon>
        <taxon>Acrocarpospora</taxon>
    </lineage>
</organism>
<dbReference type="SUPFAM" id="SSF142906">
    <property type="entry name" value="YjbR-like"/>
    <property type="match status" value="1"/>
</dbReference>
<evidence type="ECO:0000313" key="2">
    <source>
        <dbReference type="Proteomes" id="UP000331127"/>
    </source>
</evidence>
<dbReference type="Pfam" id="PF04237">
    <property type="entry name" value="YjbR"/>
    <property type="match status" value="1"/>
</dbReference>
<evidence type="ECO:0000313" key="1">
    <source>
        <dbReference type="EMBL" id="GES15046.1"/>
    </source>
</evidence>